<feature type="domain" description="HTH tetR-type" evidence="6">
    <location>
        <begin position="36"/>
        <end position="96"/>
    </location>
</feature>
<gene>
    <name evidence="7" type="ORF">EK0264_11905</name>
</gene>
<dbReference type="InterPro" id="IPR023772">
    <property type="entry name" value="DNA-bd_HTH_TetR-type_CS"/>
</dbReference>
<reference evidence="7 8" key="1">
    <citation type="journal article" date="2018" name="Int. J. Syst. Evol. Microbiol.">
        <title>Epidermidibacterium keratini gen. nov., sp. nov., a member of the family Sporichthyaceae, isolated from keratin epidermis.</title>
        <authorList>
            <person name="Lee D.G."/>
            <person name="Trujillo M.E."/>
            <person name="Kang S."/>
            <person name="Nam J.J."/>
            <person name="Kim Y.J."/>
        </authorList>
    </citation>
    <scope>NUCLEOTIDE SEQUENCE [LARGE SCALE GENOMIC DNA]</scope>
    <source>
        <strain evidence="7 8">EPI-7</strain>
    </source>
</reference>
<organism evidence="7 8">
    <name type="scientific">Epidermidibacterium keratini</name>
    <dbReference type="NCBI Taxonomy" id="1891644"/>
    <lineage>
        <taxon>Bacteria</taxon>
        <taxon>Bacillati</taxon>
        <taxon>Actinomycetota</taxon>
        <taxon>Actinomycetes</taxon>
        <taxon>Sporichthyales</taxon>
        <taxon>Sporichthyaceae</taxon>
        <taxon>Epidermidibacterium</taxon>
    </lineage>
</organism>
<dbReference type="SUPFAM" id="SSF46689">
    <property type="entry name" value="Homeodomain-like"/>
    <property type="match status" value="1"/>
</dbReference>
<evidence type="ECO:0000313" key="8">
    <source>
        <dbReference type="Proteomes" id="UP000463857"/>
    </source>
</evidence>
<evidence type="ECO:0000256" key="5">
    <source>
        <dbReference type="SAM" id="MobiDB-lite"/>
    </source>
</evidence>
<feature type="DNA-binding region" description="H-T-H motif" evidence="4">
    <location>
        <begin position="59"/>
        <end position="78"/>
    </location>
</feature>
<evidence type="ECO:0000313" key="7">
    <source>
        <dbReference type="EMBL" id="QHC00919.1"/>
    </source>
</evidence>
<accession>A0A7L4YQ49</accession>
<dbReference type="EMBL" id="CP047156">
    <property type="protein sequence ID" value="QHC00919.1"/>
    <property type="molecule type" value="Genomic_DNA"/>
</dbReference>
<evidence type="ECO:0000256" key="4">
    <source>
        <dbReference type="PROSITE-ProRule" id="PRU00335"/>
    </source>
</evidence>
<dbReference type="GO" id="GO:0000976">
    <property type="term" value="F:transcription cis-regulatory region binding"/>
    <property type="evidence" value="ECO:0007669"/>
    <property type="project" value="TreeGrafter"/>
</dbReference>
<dbReference type="PROSITE" id="PS50977">
    <property type="entry name" value="HTH_TETR_2"/>
    <property type="match status" value="1"/>
</dbReference>
<dbReference type="RefSeq" id="WP_159545877.1">
    <property type="nucleotide sequence ID" value="NZ_CP047156.1"/>
</dbReference>
<dbReference type="PROSITE" id="PS01081">
    <property type="entry name" value="HTH_TETR_1"/>
    <property type="match status" value="1"/>
</dbReference>
<name>A0A7L4YQ49_9ACTN</name>
<protein>
    <submittedName>
        <fullName evidence="7">TetR family transcriptional regulator</fullName>
    </submittedName>
</protein>
<dbReference type="PANTHER" id="PTHR30055:SF234">
    <property type="entry name" value="HTH-TYPE TRANSCRIPTIONAL REGULATOR BETI"/>
    <property type="match status" value="1"/>
</dbReference>
<dbReference type="PRINTS" id="PR00455">
    <property type="entry name" value="HTHTETR"/>
</dbReference>
<keyword evidence="3" id="KW-0804">Transcription</keyword>
<evidence type="ECO:0000256" key="3">
    <source>
        <dbReference type="ARBA" id="ARBA00023163"/>
    </source>
</evidence>
<keyword evidence="1" id="KW-0805">Transcription regulation</keyword>
<keyword evidence="8" id="KW-1185">Reference proteome</keyword>
<dbReference type="InParanoid" id="A0A7L4YQ49"/>
<dbReference type="Gene3D" id="1.10.357.10">
    <property type="entry name" value="Tetracycline Repressor, domain 2"/>
    <property type="match status" value="1"/>
</dbReference>
<sequence>MSKRRNPVTEDDKSAPRPAKRSVGRPRLVASRHPQLGPEGEILLAASRLLSVQGYAGTSTRQIAEAAGLQQASLYHYFPTKPAIFNALLTELSAPIIAVAQALAVEDAADDVRLHALFQADCRHVSLLPASLGTVVRLPEARTEIAAKWREQFATVLRLYAKLAAACAARQGVEGVLPVAAPHRMAGLLVGMRIDGFEEQVAPVEFADACFRFCGFRSLNARNRARATALADQLWSAQTPAPWVVAAQP</sequence>
<dbReference type="GO" id="GO:0003700">
    <property type="term" value="F:DNA-binding transcription factor activity"/>
    <property type="evidence" value="ECO:0007669"/>
    <property type="project" value="TreeGrafter"/>
</dbReference>
<dbReference type="InterPro" id="IPR001647">
    <property type="entry name" value="HTH_TetR"/>
</dbReference>
<dbReference type="Pfam" id="PF00440">
    <property type="entry name" value="TetR_N"/>
    <property type="match status" value="1"/>
</dbReference>
<keyword evidence="2 4" id="KW-0238">DNA-binding</keyword>
<dbReference type="Proteomes" id="UP000463857">
    <property type="component" value="Chromosome"/>
</dbReference>
<dbReference type="OrthoDB" id="3766519at2"/>
<dbReference type="AlphaFoldDB" id="A0A7L4YQ49"/>
<dbReference type="InterPro" id="IPR050109">
    <property type="entry name" value="HTH-type_TetR-like_transc_reg"/>
</dbReference>
<dbReference type="PANTHER" id="PTHR30055">
    <property type="entry name" value="HTH-TYPE TRANSCRIPTIONAL REGULATOR RUTR"/>
    <property type="match status" value="1"/>
</dbReference>
<evidence type="ECO:0000259" key="6">
    <source>
        <dbReference type="PROSITE" id="PS50977"/>
    </source>
</evidence>
<feature type="region of interest" description="Disordered" evidence="5">
    <location>
        <begin position="1"/>
        <end position="33"/>
    </location>
</feature>
<dbReference type="KEGG" id="eke:EK0264_11905"/>
<evidence type="ECO:0000256" key="2">
    <source>
        <dbReference type="ARBA" id="ARBA00023125"/>
    </source>
</evidence>
<dbReference type="InterPro" id="IPR009057">
    <property type="entry name" value="Homeodomain-like_sf"/>
</dbReference>
<evidence type="ECO:0000256" key="1">
    <source>
        <dbReference type="ARBA" id="ARBA00023015"/>
    </source>
</evidence>
<proteinExistence type="predicted"/>